<name>A0A395JH65_9GAMM</name>
<dbReference type="AlphaFoldDB" id="A0A395JH65"/>
<gene>
    <name evidence="1" type="ORF">DFR28_1204</name>
</gene>
<dbReference type="InParanoid" id="A0A395JH65"/>
<dbReference type="EMBL" id="QNRT01000020">
    <property type="protein sequence ID" value="RBP45004.1"/>
    <property type="molecule type" value="Genomic_DNA"/>
</dbReference>
<keyword evidence="2" id="KW-1185">Reference proteome</keyword>
<evidence type="ECO:0000313" key="2">
    <source>
        <dbReference type="Proteomes" id="UP000253083"/>
    </source>
</evidence>
<dbReference type="Proteomes" id="UP000253083">
    <property type="component" value="Unassembled WGS sequence"/>
</dbReference>
<protein>
    <submittedName>
        <fullName evidence="1">Uncharacterized protein</fullName>
    </submittedName>
</protein>
<reference evidence="1 2" key="1">
    <citation type="submission" date="2018-06" db="EMBL/GenBank/DDBJ databases">
        <title>Genomic Encyclopedia of Type Strains, Phase IV (KMG-IV): sequencing the most valuable type-strain genomes for metagenomic binning, comparative biology and taxonomic classification.</title>
        <authorList>
            <person name="Goeker M."/>
        </authorList>
    </citation>
    <scope>NUCLEOTIDE SEQUENCE [LARGE SCALE GENOMIC DNA]</scope>
    <source>
        <strain evidence="1 2">DSM 24032</strain>
    </source>
</reference>
<organism evidence="1 2">
    <name type="scientific">Arenicella xantha</name>
    <dbReference type="NCBI Taxonomy" id="644221"/>
    <lineage>
        <taxon>Bacteria</taxon>
        <taxon>Pseudomonadati</taxon>
        <taxon>Pseudomonadota</taxon>
        <taxon>Gammaproteobacteria</taxon>
        <taxon>Arenicellales</taxon>
        <taxon>Arenicellaceae</taxon>
        <taxon>Arenicella</taxon>
    </lineage>
</organism>
<comment type="caution">
    <text evidence="1">The sequence shown here is derived from an EMBL/GenBank/DDBJ whole genome shotgun (WGS) entry which is preliminary data.</text>
</comment>
<sequence length="97" mass="11122">MYPVRIDISNGVMHSNGGATFSLLVEHHDIVEAAVFKKSHEHSAMDWSIFQELHKMAKCQFTSKVKFISPHELSFEKVEQSFIKNYESVLKESAKSH</sequence>
<proteinExistence type="predicted"/>
<accession>A0A395JH65</accession>
<evidence type="ECO:0000313" key="1">
    <source>
        <dbReference type="EMBL" id="RBP45004.1"/>
    </source>
</evidence>